<keyword evidence="1" id="KW-0812">Transmembrane</keyword>
<gene>
    <name evidence="2" type="primary">CSON011872</name>
</gene>
<organism evidence="2">
    <name type="scientific">Culicoides sonorensis</name>
    <name type="common">Biting midge</name>
    <dbReference type="NCBI Taxonomy" id="179676"/>
    <lineage>
        <taxon>Eukaryota</taxon>
        <taxon>Metazoa</taxon>
        <taxon>Ecdysozoa</taxon>
        <taxon>Arthropoda</taxon>
        <taxon>Hexapoda</taxon>
        <taxon>Insecta</taxon>
        <taxon>Pterygota</taxon>
        <taxon>Neoptera</taxon>
        <taxon>Endopterygota</taxon>
        <taxon>Diptera</taxon>
        <taxon>Nematocera</taxon>
        <taxon>Chironomoidea</taxon>
        <taxon>Ceratopogonidae</taxon>
        <taxon>Ceratopogoninae</taxon>
        <taxon>Culicoides</taxon>
        <taxon>Monoculicoides</taxon>
    </lineage>
</organism>
<evidence type="ECO:0000313" key="2">
    <source>
        <dbReference type="EMBL" id="SSX25050.1"/>
    </source>
</evidence>
<dbReference type="EMBL" id="UFQT01000534">
    <property type="protein sequence ID" value="SSX25050.1"/>
    <property type="molecule type" value="Genomic_DNA"/>
</dbReference>
<name>A0A336M4W3_CULSO</name>
<keyword evidence="1" id="KW-0472">Membrane</keyword>
<dbReference type="VEuPathDB" id="VectorBase:CSON011872"/>
<evidence type="ECO:0000256" key="1">
    <source>
        <dbReference type="SAM" id="Phobius"/>
    </source>
</evidence>
<proteinExistence type="predicted"/>
<accession>A0A336M4W3</accession>
<reference evidence="2" key="1">
    <citation type="submission" date="2018-07" db="EMBL/GenBank/DDBJ databases">
        <authorList>
            <person name="Quirk P.G."/>
            <person name="Krulwich T.A."/>
        </authorList>
    </citation>
    <scope>NUCLEOTIDE SEQUENCE</scope>
</reference>
<sequence>MYYIQLKKDIHYKRKTFHSVFCFCKCLLLAISGILFLYLLIRPINYRTNTDYTELRYESDEERELRLQKLLEQDYVLKWNHETVYLYMKELGLVESENLTKTIGINDGNNYTNLNQNKSIYDIPKTIAIACAFPGKSVFDHMWEYVSLWALQEKYEDILSTISTKTSNSLQKLLRKTDMILINEIEESNYDLAYAKIIGHTTPIHQIDKIRNRKVPILIEKYGKRYADILDVGLINLRQFIKFNEIFIQTTYQEMSKIKIKHGINNTNDIQWIGIYIDDITIPFTYFRHAMKYFSKTSNFTIFNVICSTELMQNCINNLTTASINNDQSAQVTKINIMEKGKIGTFAEYREFVFMSLCNNTIISNTNSLLYGILNGKPVVMQLISDQLAVSQHENTTFHIKWENEFLHGTRLQNKLFIKTLIPFLFSIKSVQQLFCKVKYPQYIQYLFI</sequence>
<feature type="transmembrane region" description="Helical" evidence="1">
    <location>
        <begin position="20"/>
        <end position="41"/>
    </location>
</feature>
<dbReference type="AlphaFoldDB" id="A0A336M4W3"/>
<protein>
    <submittedName>
        <fullName evidence="2">CSON011872 protein</fullName>
    </submittedName>
</protein>
<keyword evidence="1" id="KW-1133">Transmembrane helix</keyword>